<dbReference type="InterPro" id="IPR043519">
    <property type="entry name" value="NT_sf"/>
</dbReference>
<dbReference type="GO" id="GO:0003723">
    <property type="term" value="F:RNA binding"/>
    <property type="evidence" value="ECO:0007669"/>
    <property type="project" value="UniProtKB-KW"/>
</dbReference>
<dbReference type="Pfam" id="PF12627">
    <property type="entry name" value="PolyA_pol_RNAbd"/>
    <property type="match status" value="1"/>
</dbReference>
<evidence type="ECO:0000256" key="2">
    <source>
        <dbReference type="ARBA" id="ARBA00022679"/>
    </source>
</evidence>
<evidence type="ECO:0008006" key="10">
    <source>
        <dbReference type="Google" id="ProtNLM"/>
    </source>
</evidence>
<dbReference type="SUPFAM" id="SSF81301">
    <property type="entry name" value="Nucleotidyltransferase"/>
    <property type="match status" value="1"/>
</dbReference>
<evidence type="ECO:0000259" key="6">
    <source>
        <dbReference type="Pfam" id="PF01743"/>
    </source>
</evidence>
<gene>
    <name evidence="8" type="ORF">CFD26_102128</name>
</gene>
<evidence type="ECO:0000256" key="4">
    <source>
        <dbReference type="ARBA" id="ARBA00022884"/>
    </source>
</evidence>
<dbReference type="AlphaFoldDB" id="A0A3R7M035"/>
<reference evidence="8 9" key="1">
    <citation type="submission" date="2018-08" db="EMBL/GenBank/DDBJ databases">
        <title>Draft genome sequences of two Aspergillus turcosus clinical strains isolated from bronchoalveolar lavage fluid: one azole-susceptible and the other azole-resistant.</title>
        <authorList>
            <person name="Parent-Michaud M."/>
            <person name="Dufresne P.J."/>
            <person name="Fournier E."/>
            <person name="Martineau C."/>
            <person name="Moreira S."/>
            <person name="Perkins V."/>
            <person name="De Repentigny L."/>
            <person name="Dufresne S.F."/>
        </authorList>
    </citation>
    <scope>NUCLEOTIDE SEQUENCE [LARGE SCALE GENOMIC DNA]</scope>
    <source>
        <strain evidence="8">HMR AF 1038</strain>
    </source>
</reference>
<keyword evidence="3" id="KW-0547">Nucleotide-binding</keyword>
<dbReference type="Gene3D" id="3.30.460.10">
    <property type="entry name" value="Beta Polymerase, domain 2"/>
    <property type="match status" value="1"/>
</dbReference>
<dbReference type="GO" id="GO:0001680">
    <property type="term" value="P:tRNA 3'-terminal CCA addition"/>
    <property type="evidence" value="ECO:0007669"/>
    <property type="project" value="UniProtKB-ARBA"/>
</dbReference>
<evidence type="ECO:0000256" key="3">
    <source>
        <dbReference type="ARBA" id="ARBA00022741"/>
    </source>
</evidence>
<dbReference type="PANTHER" id="PTHR13734">
    <property type="entry name" value="TRNA-NUCLEOTIDYLTRANSFERASE"/>
    <property type="match status" value="1"/>
</dbReference>
<accession>A0A3R7M035</accession>
<feature type="domain" description="tRNA nucleotidyltransferase/poly(A) polymerase RNA and SrmB- binding" evidence="7">
    <location>
        <begin position="236"/>
        <end position="295"/>
    </location>
</feature>
<name>A0A3R7M035_9EURO</name>
<dbReference type="EMBL" id="NIDN02000051">
    <property type="protein sequence ID" value="RLL98481.1"/>
    <property type="molecule type" value="Genomic_DNA"/>
</dbReference>
<evidence type="ECO:0000256" key="5">
    <source>
        <dbReference type="RuleBase" id="RU003953"/>
    </source>
</evidence>
<feature type="domain" description="Poly A polymerase head" evidence="6">
    <location>
        <begin position="57"/>
        <end position="209"/>
    </location>
</feature>
<evidence type="ECO:0000256" key="1">
    <source>
        <dbReference type="ARBA" id="ARBA00007265"/>
    </source>
</evidence>
<proteinExistence type="inferred from homology"/>
<comment type="similarity">
    <text evidence="1 5">Belongs to the tRNA nucleotidyltransferase/poly(A) polymerase family.</text>
</comment>
<dbReference type="GO" id="GO:0052929">
    <property type="term" value="F:ATP:3'-cytidine-cytidine-tRNA adenylyltransferase activity"/>
    <property type="evidence" value="ECO:0007669"/>
    <property type="project" value="TreeGrafter"/>
</dbReference>
<dbReference type="GO" id="GO:0000166">
    <property type="term" value="F:nucleotide binding"/>
    <property type="evidence" value="ECO:0007669"/>
    <property type="project" value="UniProtKB-KW"/>
</dbReference>
<evidence type="ECO:0000259" key="7">
    <source>
        <dbReference type="Pfam" id="PF12627"/>
    </source>
</evidence>
<dbReference type="STRING" id="1245748.A0A3R7M035"/>
<dbReference type="InterPro" id="IPR002646">
    <property type="entry name" value="PolA_pol_head_dom"/>
</dbReference>
<evidence type="ECO:0000313" key="8">
    <source>
        <dbReference type="EMBL" id="RLL98481.1"/>
    </source>
</evidence>
<organism evidence="8 9">
    <name type="scientific">Aspergillus turcosus</name>
    <dbReference type="NCBI Taxonomy" id="1245748"/>
    <lineage>
        <taxon>Eukaryota</taxon>
        <taxon>Fungi</taxon>
        <taxon>Dikarya</taxon>
        <taxon>Ascomycota</taxon>
        <taxon>Pezizomycotina</taxon>
        <taxon>Eurotiomycetes</taxon>
        <taxon>Eurotiomycetidae</taxon>
        <taxon>Eurotiales</taxon>
        <taxon>Aspergillaceae</taxon>
        <taxon>Aspergillus</taxon>
        <taxon>Aspergillus subgen. Fumigati</taxon>
    </lineage>
</organism>
<dbReference type="Gene3D" id="1.10.3090.10">
    <property type="entry name" value="cca-adding enzyme, domain 2"/>
    <property type="match status" value="1"/>
</dbReference>
<dbReference type="OrthoDB" id="445712at2759"/>
<keyword evidence="9" id="KW-1185">Reference proteome</keyword>
<dbReference type="Proteomes" id="UP000215289">
    <property type="component" value="Unassembled WGS sequence"/>
</dbReference>
<keyword evidence="4 5" id="KW-0694">RNA-binding</keyword>
<dbReference type="CDD" id="cd05398">
    <property type="entry name" value="NT_ClassII-CCAase"/>
    <property type="match status" value="1"/>
</dbReference>
<evidence type="ECO:0000313" key="9">
    <source>
        <dbReference type="Proteomes" id="UP000215289"/>
    </source>
</evidence>
<protein>
    <recommendedName>
        <fullName evidence="10">Poly A polymerase head domain-containing protein</fullName>
    </recommendedName>
</protein>
<keyword evidence="2 5" id="KW-0808">Transferase</keyword>
<dbReference type="GO" id="GO:0052927">
    <property type="term" value="F:CC tRNA cytidylyltransferase activity"/>
    <property type="evidence" value="ECO:0007669"/>
    <property type="project" value="TreeGrafter"/>
</dbReference>
<dbReference type="SUPFAM" id="SSF81891">
    <property type="entry name" value="Poly A polymerase C-terminal region-like"/>
    <property type="match status" value="1"/>
</dbReference>
<comment type="caution">
    <text evidence="8">The sequence shown here is derived from an EMBL/GenBank/DDBJ whole genome shotgun (WGS) entry which is preliminary data.</text>
</comment>
<dbReference type="InterPro" id="IPR032828">
    <property type="entry name" value="PolyA_RNA-bd"/>
</dbReference>
<dbReference type="PANTHER" id="PTHR13734:SF5">
    <property type="entry name" value="CCA TRNA NUCLEOTIDYLTRANSFERASE, MITOCHONDRIAL"/>
    <property type="match status" value="1"/>
</dbReference>
<sequence>MTQIKELTINTANCGPQTAGQAPVLQLSPAEGLLRQLILACRDSIVSSGNDVTNLDMWFVGGWVRDRLLGRQSSYIDVALSSMTGIQFGHALENYLESEKPKYIEEAKRLGVPPVISKLHEIKKNSEKSKHLATGHFHSIFGLSVDFVNLRKESYSEEGSILQMEFGTPEEDAHRRDVTINALFYNLNTGIIEDHTGFGLNDLAAGVIRTPSCPSEAFDDDPLRVLRLIRLATQLGFRINQETIDAMRVAERPEQLCTKVSRQRVEAELMKILKGPNTLSAFQLIHDLYLYGAVFLQWLPWCADDEDDKTTWFLAQWGQNYAKSKGLLQVWGGKDDYQSPWARAFETVAFLLSGGPKPLRDILLQPEKLEDIWMLTGFVPLGLDWIGFALLPGRGVKVPEFVSPSRKNEHAIRDYMREVNGDLFSPERPSRGTLGALIRACGRSWRLQVLYALLMDDFEYMHGKERLAWLERWSRFVEYISEQRLENAPYIKPILNGHDILSLYGREKGGPMMQDALNDLMEWQFDHEDATKEEAMEWMLTRKEMYPF</sequence>
<dbReference type="Pfam" id="PF01743">
    <property type="entry name" value="PolyA_pol"/>
    <property type="match status" value="1"/>
</dbReference>